<reference evidence="2" key="1">
    <citation type="journal article" date="2019" name="Int. J. Syst. Evol. Microbiol.">
        <title>The Global Catalogue of Microorganisms (GCM) 10K type strain sequencing project: providing services to taxonomists for standard genome sequencing and annotation.</title>
        <authorList>
            <consortium name="The Broad Institute Genomics Platform"/>
            <consortium name="The Broad Institute Genome Sequencing Center for Infectious Disease"/>
            <person name="Wu L."/>
            <person name="Ma J."/>
        </authorList>
    </citation>
    <scope>NUCLEOTIDE SEQUENCE [LARGE SCALE GENOMIC DNA]</scope>
    <source>
        <strain evidence="2">NBRC 111981</strain>
    </source>
</reference>
<name>A0ABQ5XEI3_9GAMM</name>
<organism evidence="1 2">
    <name type="scientific">Dyella flagellata</name>
    <dbReference type="NCBI Taxonomy" id="1867833"/>
    <lineage>
        <taxon>Bacteria</taxon>
        <taxon>Pseudomonadati</taxon>
        <taxon>Pseudomonadota</taxon>
        <taxon>Gammaproteobacteria</taxon>
        <taxon>Lysobacterales</taxon>
        <taxon>Rhodanobacteraceae</taxon>
        <taxon>Dyella</taxon>
    </lineage>
</organism>
<accession>A0ABQ5XEI3</accession>
<gene>
    <name evidence="1" type="ORF">GCM10007898_25210</name>
</gene>
<evidence type="ECO:0000313" key="2">
    <source>
        <dbReference type="Proteomes" id="UP001156627"/>
    </source>
</evidence>
<keyword evidence="2" id="KW-1185">Reference proteome</keyword>
<comment type="caution">
    <text evidence="1">The sequence shown here is derived from an EMBL/GenBank/DDBJ whole genome shotgun (WGS) entry which is preliminary data.</text>
</comment>
<protein>
    <submittedName>
        <fullName evidence="1">Uncharacterized protein</fullName>
    </submittedName>
</protein>
<dbReference type="Proteomes" id="UP001156627">
    <property type="component" value="Unassembled WGS sequence"/>
</dbReference>
<sequence>MDSRFRGNDGIWGTYAGKGKTWGYLRVCTPTYFGGTKRKRDGSCLGLGDIIRSISCGGRPRE</sequence>
<proteinExistence type="predicted"/>
<dbReference type="EMBL" id="BSOA01000027">
    <property type="protein sequence ID" value="GLQ88950.1"/>
    <property type="molecule type" value="Genomic_DNA"/>
</dbReference>
<evidence type="ECO:0000313" key="1">
    <source>
        <dbReference type="EMBL" id="GLQ88950.1"/>
    </source>
</evidence>